<dbReference type="AlphaFoldDB" id="A0A371EM93"/>
<reference evidence="3" key="1">
    <citation type="submission" date="2018-05" db="EMBL/GenBank/DDBJ databases">
        <title>Draft genome of Mucuna pruriens seed.</title>
        <authorList>
            <person name="Nnadi N.E."/>
            <person name="Vos R."/>
            <person name="Hasami M.H."/>
            <person name="Devisetty U.K."/>
            <person name="Aguiy J.C."/>
        </authorList>
    </citation>
    <scope>NUCLEOTIDE SEQUENCE [LARGE SCALE GENOMIC DNA]</scope>
    <source>
        <strain evidence="3">JCA_2017</strain>
    </source>
</reference>
<feature type="compositionally biased region" description="Polar residues" evidence="1">
    <location>
        <begin position="26"/>
        <end position="37"/>
    </location>
</feature>
<dbReference type="PANTHER" id="PTHR33223">
    <property type="entry name" value="CCHC-TYPE DOMAIN-CONTAINING PROTEIN"/>
    <property type="match status" value="1"/>
</dbReference>
<evidence type="ECO:0000256" key="1">
    <source>
        <dbReference type="SAM" id="MobiDB-lite"/>
    </source>
</evidence>
<name>A0A371EM93_MUCPR</name>
<feature type="non-terminal residue" evidence="3">
    <location>
        <position position="1"/>
    </location>
</feature>
<organism evidence="3 4">
    <name type="scientific">Mucuna pruriens</name>
    <name type="common">Velvet bean</name>
    <name type="synonym">Dolichos pruriens</name>
    <dbReference type="NCBI Taxonomy" id="157652"/>
    <lineage>
        <taxon>Eukaryota</taxon>
        <taxon>Viridiplantae</taxon>
        <taxon>Streptophyta</taxon>
        <taxon>Embryophyta</taxon>
        <taxon>Tracheophyta</taxon>
        <taxon>Spermatophyta</taxon>
        <taxon>Magnoliopsida</taxon>
        <taxon>eudicotyledons</taxon>
        <taxon>Gunneridae</taxon>
        <taxon>Pentapetalae</taxon>
        <taxon>rosids</taxon>
        <taxon>fabids</taxon>
        <taxon>Fabales</taxon>
        <taxon>Fabaceae</taxon>
        <taxon>Papilionoideae</taxon>
        <taxon>50 kb inversion clade</taxon>
        <taxon>NPAAA clade</taxon>
        <taxon>indigoferoid/millettioid clade</taxon>
        <taxon>Phaseoleae</taxon>
        <taxon>Mucuna</taxon>
    </lineage>
</organism>
<accession>A0A371EM93</accession>
<feature type="compositionally biased region" description="Basic and acidic residues" evidence="1">
    <location>
        <begin position="39"/>
        <end position="50"/>
    </location>
</feature>
<dbReference type="Proteomes" id="UP000257109">
    <property type="component" value="Unassembled WGS sequence"/>
</dbReference>
<evidence type="ECO:0000313" key="4">
    <source>
        <dbReference type="Proteomes" id="UP000257109"/>
    </source>
</evidence>
<dbReference type="PANTHER" id="PTHR33223:SF3">
    <property type="match status" value="1"/>
</dbReference>
<proteinExistence type="predicted"/>
<feature type="domain" description="Retrotransposon gag" evidence="2">
    <location>
        <begin position="175"/>
        <end position="261"/>
    </location>
</feature>
<evidence type="ECO:0000259" key="2">
    <source>
        <dbReference type="Pfam" id="PF03732"/>
    </source>
</evidence>
<feature type="compositionally biased region" description="Polar residues" evidence="1">
    <location>
        <begin position="62"/>
        <end position="71"/>
    </location>
</feature>
<keyword evidence="4" id="KW-1185">Reference proteome</keyword>
<dbReference type="InterPro" id="IPR005162">
    <property type="entry name" value="Retrotrans_gag_dom"/>
</dbReference>
<comment type="caution">
    <text evidence="3">The sequence shown here is derived from an EMBL/GenBank/DDBJ whole genome shotgun (WGS) entry which is preliminary data.</text>
</comment>
<sequence length="275" mass="31777">MTKLERKGNSSCRNWRSSAWKHMRTPRSTSKRSNQGSRPIKEGLNRDEVTLARPTPSRLGRPSNTKATSAPAQLPRHSWNSLQRKSLKGGSGLLAFTPYTSSSALIPPFLRWCTVLQLHPLVQEGASLRLRNQSLSVKDGQDRWRTMTEPLKELATPDVGIPEDYIKMKVSPFSLDRAAKDWLYLQPALFNTWEDMKRTFLEKFFPASRTASIRKQICGIRQHTRETMHEYWERFNKLCATCLHHQINEQLLIQYFYEGLSIMDRSMIDVVAEEL</sequence>
<dbReference type="EMBL" id="QJKJ01013115">
    <property type="protein sequence ID" value="RDX67168.1"/>
    <property type="molecule type" value="Genomic_DNA"/>
</dbReference>
<gene>
    <name evidence="3" type="ORF">CR513_53987</name>
</gene>
<feature type="region of interest" description="Disordered" evidence="1">
    <location>
        <begin position="1"/>
        <end position="78"/>
    </location>
</feature>
<protein>
    <recommendedName>
        <fullName evidence="2">Retrotransposon gag domain-containing protein</fullName>
    </recommendedName>
</protein>
<dbReference type="Pfam" id="PF03732">
    <property type="entry name" value="Retrotrans_gag"/>
    <property type="match status" value="1"/>
</dbReference>
<evidence type="ECO:0000313" key="3">
    <source>
        <dbReference type="EMBL" id="RDX67168.1"/>
    </source>
</evidence>